<feature type="region of interest" description="Disordered" evidence="1">
    <location>
        <begin position="30"/>
        <end position="53"/>
    </location>
</feature>
<dbReference type="AlphaFoldDB" id="A0A915ID86"/>
<evidence type="ECO:0000256" key="1">
    <source>
        <dbReference type="SAM" id="MobiDB-lite"/>
    </source>
</evidence>
<organism evidence="2 3">
    <name type="scientific">Romanomermis culicivorax</name>
    <name type="common">Nematode worm</name>
    <dbReference type="NCBI Taxonomy" id="13658"/>
    <lineage>
        <taxon>Eukaryota</taxon>
        <taxon>Metazoa</taxon>
        <taxon>Ecdysozoa</taxon>
        <taxon>Nematoda</taxon>
        <taxon>Enoplea</taxon>
        <taxon>Dorylaimia</taxon>
        <taxon>Mermithida</taxon>
        <taxon>Mermithoidea</taxon>
        <taxon>Mermithidae</taxon>
        <taxon>Romanomermis</taxon>
    </lineage>
</organism>
<dbReference type="Proteomes" id="UP000887565">
    <property type="component" value="Unplaced"/>
</dbReference>
<accession>A0A915ID86</accession>
<sequence>MVASSGRCPRRCGGSERQCAAHSSCCRITVNDDDRSPKTGSVTIPDGNPPRSRKIGVLHEVQPCGGLVIDFPEEDPVLSDNDDEEGSRQT</sequence>
<protein>
    <submittedName>
        <fullName evidence="3">Uncharacterized protein</fullName>
    </submittedName>
</protein>
<keyword evidence="2" id="KW-1185">Reference proteome</keyword>
<proteinExistence type="predicted"/>
<feature type="compositionally biased region" description="Acidic residues" evidence="1">
    <location>
        <begin position="71"/>
        <end position="90"/>
    </location>
</feature>
<dbReference type="WBParaSite" id="nRc.2.0.1.t11857-RA">
    <property type="protein sequence ID" value="nRc.2.0.1.t11857-RA"/>
    <property type="gene ID" value="nRc.2.0.1.g11857"/>
</dbReference>
<evidence type="ECO:0000313" key="2">
    <source>
        <dbReference type="Proteomes" id="UP000887565"/>
    </source>
</evidence>
<feature type="region of interest" description="Disordered" evidence="1">
    <location>
        <begin position="69"/>
        <end position="90"/>
    </location>
</feature>
<name>A0A915ID86_ROMCU</name>
<evidence type="ECO:0000313" key="3">
    <source>
        <dbReference type="WBParaSite" id="nRc.2.0.1.t11857-RA"/>
    </source>
</evidence>
<reference evidence="3" key="1">
    <citation type="submission" date="2022-11" db="UniProtKB">
        <authorList>
            <consortium name="WormBaseParasite"/>
        </authorList>
    </citation>
    <scope>IDENTIFICATION</scope>
</reference>